<name>A0A427AQF6_ENSVE</name>
<comment type="caution">
    <text evidence="3">The sequence shown here is derived from an EMBL/GenBank/DDBJ whole genome shotgun (WGS) entry which is preliminary data.</text>
</comment>
<reference evidence="3 4" key="1">
    <citation type="journal article" date="2014" name="Agronomy (Basel)">
        <title>A Draft Genome Sequence for Ensete ventricosum, the Drought-Tolerant Tree Against Hunger.</title>
        <authorList>
            <person name="Harrison J."/>
            <person name="Moore K.A."/>
            <person name="Paszkiewicz K."/>
            <person name="Jones T."/>
            <person name="Grant M."/>
            <person name="Ambacheew D."/>
            <person name="Muzemil S."/>
            <person name="Studholme D.J."/>
        </authorList>
    </citation>
    <scope>NUCLEOTIDE SEQUENCE [LARGE SCALE GENOMIC DNA]</scope>
</reference>
<evidence type="ECO:0000259" key="2">
    <source>
        <dbReference type="Pfam" id="PF24818"/>
    </source>
</evidence>
<evidence type="ECO:0000256" key="1">
    <source>
        <dbReference type="SAM" id="MobiDB-lite"/>
    </source>
</evidence>
<dbReference type="InterPro" id="IPR057939">
    <property type="entry name" value="TRF2_HOY1_PH"/>
</dbReference>
<organism evidence="3 4">
    <name type="scientific">Ensete ventricosum</name>
    <name type="common">Abyssinian banana</name>
    <name type="synonym">Musa ensete</name>
    <dbReference type="NCBI Taxonomy" id="4639"/>
    <lineage>
        <taxon>Eukaryota</taxon>
        <taxon>Viridiplantae</taxon>
        <taxon>Streptophyta</taxon>
        <taxon>Embryophyta</taxon>
        <taxon>Tracheophyta</taxon>
        <taxon>Spermatophyta</taxon>
        <taxon>Magnoliopsida</taxon>
        <taxon>Liliopsida</taxon>
        <taxon>Zingiberales</taxon>
        <taxon>Musaceae</taxon>
        <taxon>Ensete</taxon>
    </lineage>
</organism>
<protein>
    <recommendedName>
        <fullName evidence="2">TRF2/HOY1 PH-like domain-containing protein</fullName>
    </recommendedName>
</protein>
<gene>
    <name evidence="3" type="ORF">B296_00001801</name>
</gene>
<feature type="compositionally biased region" description="Basic and acidic residues" evidence="1">
    <location>
        <begin position="155"/>
        <end position="164"/>
    </location>
</feature>
<dbReference type="AlphaFoldDB" id="A0A427AQF6"/>
<evidence type="ECO:0000313" key="4">
    <source>
        <dbReference type="Proteomes" id="UP000287651"/>
    </source>
</evidence>
<proteinExistence type="predicted"/>
<dbReference type="PANTHER" id="PTHR33494">
    <property type="entry name" value="OS02G0793800 PROTEIN"/>
    <property type="match status" value="1"/>
</dbReference>
<evidence type="ECO:0000313" key="3">
    <source>
        <dbReference type="EMBL" id="RRT78472.1"/>
    </source>
</evidence>
<dbReference type="EMBL" id="AMZH03001668">
    <property type="protein sequence ID" value="RRT78472.1"/>
    <property type="molecule type" value="Genomic_DNA"/>
</dbReference>
<dbReference type="Pfam" id="PF24818">
    <property type="entry name" value="PH_TRF2_HOY1"/>
    <property type="match status" value="1"/>
</dbReference>
<feature type="domain" description="TRF2/HOY1 PH-like" evidence="2">
    <location>
        <begin position="255"/>
        <end position="356"/>
    </location>
</feature>
<dbReference type="PANTHER" id="PTHR33494:SF1">
    <property type="entry name" value="C2H2-TYPE DOMAIN-CONTAINING PROTEIN-RELATED"/>
    <property type="match status" value="1"/>
</dbReference>
<feature type="region of interest" description="Disordered" evidence="1">
    <location>
        <begin position="146"/>
        <end position="166"/>
    </location>
</feature>
<accession>A0A427AQF6</accession>
<sequence length="356" mass="40033">MKVRDWNSSYVAMFGRTKDEQCEGSTAVRFLLSLLELCFVPPRTISDLYPQRGSRKSTWTPHAPAPPLATRWTPSAAVKVPEPDPTFVPCVLEEVDRVERLLGSPVNGSFPFLPCLLESLMVQLMSYGKLRPESELPIKKLPSSVKVETEDQLEDEHGPPDKRFKIAPPPQQWETGESMPPTEAIQHNLLSEPSPLGLRLRKSPSLLHLIQMRLAQANAAVSSGIMKNESLEDEKKKDTRSTCALANTEKIKASNFPASLLRIGTWEVSQLLAKCYFAKRKLVWEILEGGLKSKIEIQWSDITTLRATCPENGPETLNIVLARQPLFFRETNPQPRKHTLWQATSDFTNGQASMHR</sequence>
<dbReference type="Proteomes" id="UP000287651">
    <property type="component" value="Unassembled WGS sequence"/>
</dbReference>